<dbReference type="InterPro" id="IPR004811">
    <property type="entry name" value="RelA/Spo_fam"/>
</dbReference>
<dbReference type="Gene3D" id="1.10.3210.10">
    <property type="entry name" value="Hypothetical protein af1432"/>
    <property type="match status" value="1"/>
</dbReference>
<dbReference type="InterPro" id="IPR033655">
    <property type="entry name" value="TGS_RelA/SpoT"/>
</dbReference>
<dbReference type="InterPro" id="IPR012676">
    <property type="entry name" value="TGS-like"/>
</dbReference>
<dbReference type="SMART" id="SM00954">
    <property type="entry name" value="RelA_SpoT"/>
    <property type="match status" value="1"/>
</dbReference>
<accession>A0A4Y6Q0W4</accession>
<dbReference type="PROSITE" id="PS51831">
    <property type="entry name" value="HD"/>
    <property type="match status" value="1"/>
</dbReference>
<evidence type="ECO:0000259" key="4">
    <source>
        <dbReference type="PROSITE" id="PS51831"/>
    </source>
</evidence>
<dbReference type="Proteomes" id="UP000315995">
    <property type="component" value="Chromosome"/>
</dbReference>
<dbReference type="Pfam" id="PF13291">
    <property type="entry name" value="ACT_4"/>
    <property type="match status" value="1"/>
</dbReference>
<dbReference type="InterPro" id="IPR003607">
    <property type="entry name" value="HD/PDEase_dom"/>
</dbReference>
<dbReference type="InterPro" id="IPR006674">
    <property type="entry name" value="HD_domain"/>
</dbReference>
<dbReference type="GO" id="GO:0005886">
    <property type="term" value="C:plasma membrane"/>
    <property type="evidence" value="ECO:0007669"/>
    <property type="project" value="TreeGrafter"/>
</dbReference>
<dbReference type="SMART" id="SM00471">
    <property type="entry name" value="HDc"/>
    <property type="match status" value="1"/>
</dbReference>
<protein>
    <submittedName>
        <fullName evidence="6">Bifunctional (P)ppGpp synthetase/guanosine-3',5'-bis(Diphosphate) 3'-pyrophosphohydrolase</fullName>
    </submittedName>
</protein>
<dbReference type="FunFam" id="3.10.20.30:FF:000002">
    <property type="entry name" value="GTP pyrophosphokinase (RelA/SpoT)"/>
    <property type="match status" value="1"/>
</dbReference>
<keyword evidence="6" id="KW-0378">Hydrolase</keyword>
<keyword evidence="7" id="KW-1185">Reference proteome</keyword>
<dbReference type="RefSeq" id="WP_141200606.1">
    <property type="nucleotide sequence ID" value="NZ_CP041186.1"/>
</dbReference>
<dbReference type="InterPro" id="IPR007685">
    <property type="entry name" value="RelA_SpoT"/>
</dbReference>
<dbReference type="InterPro" id="IPR045600">
    <property type="entry name" value="RelA/SpoT_AH_RIS"/>
</dbReference>
<gene>
    <name evidence="6" type="ORF">FIV42_26495</name>
</gene>
<evidence type="ECO:0000259" key="3">
    <source>
        <dbReference type="PROSITE" id="PS51671"/>
    </source>
</evidence>
<dbReference type="InterPro" id="IPR012675">
    <property type="entry name" value="Beta-grasp_dom_sf"/>
</dbReference>
<reference evidence="6 7" key="1">
    <citation type="submission" date="2019-06" db="EMBL/GenBank/DDBJ databases">
        <title>Persicimonas caeni gen. nov., sp. nov., a predatory bacterium isolated from solar saltern.</title>
        <authorList>
            <person name="Wang S."/>
        </authorList>
    </citation>
    <scope>NUCLEOTIDE SEQUENCE [LARGE SCALE GENOMIC DNA]</scope>
    <source>
        <strain evidence="6 7">YN101</strain>
    </source>
</reference>
<accession>A0A5B8YFN2</accession>
<dbReference type="InterPro" id="IPR004095">
    <property type="entry name" value="TGS"/>
</dbReference>
<dbReference type="Gene3D" id="3.30.460.10">
    <property type="entry name" value="Beta Polymerase, domain 2"/>
    <property type="match status" value="1"/>
</dbReference>
<comment type="similarity">
    <text evidence="2">Belongs to the relA/spoT family.</text>
</comment>
<dbReference type="PROSITE" id="PS51671">
    <property type="entry name" value="ACT"/>
    <property type="match status" value="1"/>
</dbReference>
<organism evidence="6 7">
    <name type="scientific">Persicimonas caeni</name>
    <dbReference type="NCBI Taxonomy" id="2292766"/>
    <lineage>
        <taxon>Bacteria</taxon>
        <taxon>Deltaproteobacteria</taxon>
        <taxon>Bradymonadales</taxon>
        <taxon>Bradymonadaceae</taxon>
        <taxon>Persicimonas</taxon>
    </lineage>
</organism>
<dbReference type="PANTHER" id="PTHR21262:SF31">
    <property type="entry name" value="GTP PYROPHOSPHOKINASE"/>
    <property type="match status" value="1"/>
</dbReference>
<dbReference type="SUPFAM" id="SSF55021">
    <property type="entry name" value="ACT-like"/>
    <property type="match status" value="1"/>
</dbReference>
<name>A0A4Y6Q0W4_PERCE</name>
<dbReference type="CDD" id="cd00077">
    <property type="entry name" value="HDc"/>
    <property type="match status" value="1"/>
</dbReference>
<comment type="pathway">
    <text evidence="1">Purine metabolism.</text>
</comment>
<dbReference type="GO" id="GO:0016787">
    <property type="term" value="F:hydrolase activity"/>
    <property type="evidence" value="ECO:0007669"/>
    <property type="project" value="UniProtKB-KW"/>
</dbReference>
<dbReference type="InterPro" id="IPR043519">
    <property type="entry name" value="NT_sf"/>
</dbReference>
<dbReference type="Pfam" id="PF13328">
    <property type="entry name" value="HD_4"/>
    <property type="match status" value="1"/>
</dbReference>
<dbReference type="SUPFAM" id="SSF81271">
    <property type="entry name" value="TGS-like"/>
    <property type="match status" value="1"/>
</dbReference>
<feature type="domain" description="TGS" evidence="5">
    <location>
        <begin position="388"/>
        <end position="449"/>
    </location>
</feature>
<dbReference type="Pfam" id="PF19296">
    <property type="entry name" value="RelA_AH_RIS"/>
    <property type="match status" value="1"/>
</dbReference>
<evidence type="ECO:0000313" key="7">
    <source>
        <dbReference type="Proteomes" id="UP000315995"/>
    </source>
</evidence>
<evidence type="ECO:0000259" key="5">
    <source>
        <dbReference type="PROSITE" id="PS51880"/>
    </source>
</evidence>
<dbReference type="PROSITE" id="PS51880">
    <property type="entry name" value="TGS"/>
    <property type="match status" value="1"/>
</dbReference>
<dbReference type="InterPro" id="IPR002912">
    <property type="entry name" value="ACT_dom"/>
</dbReference>
<dbReference type="FunFam" id="3.30.460.10:FF:000001">
    <property type="entry name" value="GTP pyrophosphokinase RelA"/>
    <property type="match status" value="1"/>
</dbReference>
<evidence type="ECO:0000256" key="2">
    <source>
        <dbReference type="RuleBase" id="RU003847"/>
    </source>
</evidence>
<dbReference type="GO" id="GO:0015969">
    <property type="term" value="P:guanosine tetraphosphate metabolic process"/>
    <property type="evidence" value="ECO:0007669"/>
    <property type="project" value="InterPro"/>
</dbReference>
<dbReference type="PANTHER" id="PTHR21262">
    <property type="entry name" value="GUANOSINE-3',5'-BIS DIPHOSPHATE 3'-PYROPHOSPHOHYDROLASE"/>
    <property type="match status" value="1"/>
</dbReference>
<dbReference type="NCBIfam" id="TIGR00691">
    <property type="entry name" value="spoT_relA"/>
    <property type="match status" value="1"/>
</dbReference>
<dbReference type="InterPro" id="IPR045865">
    <property type="entry name" value="ACT-like_dom_sf"/>
</dbReference>
<dbReference type="Gene3D" id="3.30.70.260">
    <property type="match status" value="1"/>
</dbReference>
<dbReference type="Pfam" id="PF04607">
    <property type="entry name" value="RelA_SpoT"/>
    <property type="match status" value="1"/>
</dbReference>
<dbReference type="CDD" id="cd05399">
    <property type="entry name" value="NT_Rel-Spo_like"/>
    <property type="match status" value="1"/>
</dbReference>
<feature type="domain" description="HD" evidence="4">
    <location>
        <begin position="48"/>
        <end position="147"/>
    </location>
</feature>
<dbReference type="AlphaFoldDB" id="A0A4Y6Q0W4"/>
<evidence type="ECO:0000313" key="6">
    <source>
        <dbReference type="EMBL" id="QDG54162.1"/>
    </source>
</evidence>
<comment type="function">
    <text evidence="2">In eubacteria ppGpp (guanosine 3'-diphosphate 5'-diphosphate) is a mediator of the stringent response that coordinates a variety of cellular activities in response to changes in nutritional abundance.</text>
</comment>
<proteinExistence type="inferred from homology"/>
<dbReference type="Gene3D" id="3.10.20.30">
    <property type="match status" value="1"/>
</dbReference>
<evidence type="ECO:0000256" key="1">
    <source>
        <dbReference type="ARBA" id="ARBA00025704"/>
    </source>
</evidence>
<dbReference type="SUPFAM" id="SSF109604">
    <property type="entry name" value="HD-domain/PDEase-like"/>
    <property type="match status" value="1"/>
</dbReference>
<dbReference type="OrthoDB" id="9805041at2"/>
<sequence length="730" mass="84266">MQLENRLNTIIKKIRAYHPEPDIEMLRKAFRYAAEMHEGQTRKSGEPYMSHPLEVMDIIADLRLDVASLVAGLLHDTVEDCETTVDELQEMFGDDVAFLVDGVTKLSKFQFNTREEHQAENIRKMIIAMSRDLRVILLKLADRLHNMRTLKYMPRGKQERIAQETMDIYSPLAHRLGIHWLKTELEDLSFRYLYPEAYYDIAEKVASKKRERENFIREVISILDELLRENGIVAEIYGRPKHFWSIFRKMRQQQIEFEQVYDVLAFRSIVPEKAQCYEALGLVHNLWKPIPGRFKDYIAIPKPNGYQSLHTSVIGPYQERIEIQIRTADMHKIAEEGIAAHWLYKEGKAVPDKDDQKFAWLHRLMEEHQDLEDPREFLEQVKIDLFHDEVYVFTPDGDVMEFPSGATAVDFAYAIHSEVGAHCAGAKVNGQIVPLRHELKNGDIVEILTNKNQKPNKDWLEFVKTGRAQTKIRKAVREEQRERSRELGRELLDKELKKYGTNIRAVEKKGLLVETAEKSKFSSIEEMLADIGYGKTQPENIVERMFPSEEREERKKDAEKKKESKIGQIWNRIKSRGNRAQEPGVVLDGIDDIMVNYAKCCNPVPGDDITGFVTRGRGLSVHTRACPRVQHLEKARQIDVRWDSQAAGDDSSARRPVKIKVYSADKPGLLANMSQSFSAAGVNIKQAHCLTTDDQRAINTFEVLVSNVDQLNRAMRNIEKIKGVYRVERA</sequence>
<feature type="domain" description="ACT" evidence="3">
    <location>
        <begin position="658"/>
        <end position="730"/>
    </location>
</feature>
<dbReference type="FunFam" id="1.10.3210.10:FF:000001">
    <property type="entry name" value="GTP pyrophosphokinase RelA"/>
    <property type="match status" value="1"/>
</dbReference>
<dbReference type="SUPFAM" id="SSF81301">
    <property type="entry name" value="Nucleotidyltransferase"/>
    <property type="match status" value="1"/>
</dbReference>
<dbReference type="CDD" id="cd04876">
    <property type="entry name" value="ACT_RelA-SpoT"/>
    <property type="match status" value="1"/>
</dbReference>
<dbReference type="CDD" id="cd01668">
    <property type="entry name" value="TGS_RSH"/>
    <property type="match status" value="1"/>
</dbReference>
<dbReference type="EMBL" id="CP041186">
    <property type="protein sequence ID" value="QDG54162.1"/>
    <property type="molecule type" value="Genomic_DNA"/>
</dbReference>
<dbReference type="Pfam" id="PF02824">
    <property type="entry name" value="TGS"/>
    <property type="match status" value="1"/>
</dbReference>